<reference evidence="12" key="2">
    <citation type="submission" date="2022-01" db="EMBL/GenBank/DDBJ databases">
        <authorList>
            <person name="Hirooka S."/>
            <person name="Miyagishima S.Y."/>
        </authorList>
    </citation>
    <scope>NUCLEOTIDE SEQUENCE</scope>
    <source>
        <strain evidence="12">NBRC 102759</strain>
    </source>
</reference>
<feature type="domain" description="Endoribonuclease YicC-like N-terminal" evidence="10">
    <location>
        <begin position="361"/>
        <end position="517"/>
    </location>
</feature>
<comment type="cofactor">
    <cofactor evidence="1">
        <name>a divalent metal cation</name>
        <dbReference type="ChEBI" id="CHEBI:60240"/>
    </cofactor>
</comment>
<dbReference type="NCBIfam" id="TIGR00255">
    <property type="entry name" value="YicC/YloC family endoribonuclease"/>
    <property type="match status" value="1"/>
</dbReference>
<evidence type="ECO:0000256" key="6">
    <source>
        <dbReference type="ARBA" id="ARBA00022801"/>
    </source>
</evidence>
<dbReference type="PANTHER" id="PTHR30636">
    <property type="entry name" value="UPF0701 PROTEIN YICC"/>
    <property type="match status" value="1"/>
</dbReference>
<evidence type="ECO:0000256" key="9">
    <source>
        <dbReference type="PIRSR" id="PIRSR600760-2"/>
    </source>
</evidence>
<feature type="binding site" evidence="9">
    <location>
        <position position="144"/>
    </location>
    <ligand>
        <name>Mg(2+)</name>
        <dbReference type="ChEBI" id="CHEBI:18420"/>
        <label>1</label>
        <note>catalytic</note>
    </ligand>
</feature>
<dbReference type="Pfam" id="PF03755">
    <property type="entry name" value="YicC-like_N"/>
    <property type="match status" value="1"/>
</dbReference>
<dbReference type="GO" id="GO:0004521">
    <property type="term" value="F:RNA endonuclease activity"/>
    <property type="evidence" value="ECO:0007669"/>
    <property type="project" value="InterPro"/>
</dbReference>
<dbReference type="SUPFAM" id="SSF56655">
    <property type="entry name" value="Carbohydrate phosphatase"/>
    <property type="match status" value="1"/>
</dbReference>
<evidence type="ECO:0000256" key="4">
    <source>
        <dbReference type="ARBA" id="ARBA00022723"/>
    </source>
</evidence>
<accession>A0A9C7UPT9</accession>
<feature type="binding site" evidence="9">
    <location>
        <position position="167"/>
    </location>
    <ligand>
        <name>Mg(2+)</name>
        <dbReference type="ChEBI" id="CHEBI:18420"/>
        <label>1</label>
        <note>catalytic</note>
    </ligand>
</feature>
<keyword evidence="13" id="KW-1185">Reference proteome</keyword>
<dbReference type="CDD" id="cd01641">
    <property type="entry name" value="Bacterial_IMPase_like_1"/>
    <property type="match status" value="1"/>
</dbReference>
<gene>
    <name evidence="12" type="ORF">GpartN1_g2722.t1</name>
</gene>
<dbReference type="Proteomes" id="UP001061958">
    <property type="component" value="Unassembled WGS sequence"/>
</dbReference>
<dbReference type="PANTHER" id="PTHR30636:SF3">
    <property type="entry name" value="UPF0701 PROTEIN YICC"/>
    <property type="match status" value="1"/>
</dbReference>
<dbReference type="InterPro" id="IPR000760">
    <property type="entry name" value="Inositol_monophosphatase-like"/>
</dbReference>
<evidence type="ECO:0000313" key="13">
    <source>
        <dbReference type="Proteomes" id="UP001061958"/>
    </source>
</evidence>
<keyword evidence="3" id="KW-0540">Nuclease</keyword>
<keyword evidence="6" id="KW-0378">Hydrolase</keyword>
<dbReference type="Pfam" id="PF08340">
    <property type="entry name" value="YicC-like_C"/>
    <property type="match status" value="1"/>
</dbReference>
<keyword evidence="5" id="KW-0255">Endonuclease</keyword>
<dbReference type="GO" id="GO:0046872">
    <property type="term" value="F:metal ion binding"/>
    <property type="evidence" value="ECO:0007669"/>
    <property type="project" value="UniProtKB-KW"/>
</dbReference>
<dbReference type="AlphaFoldDB" id="A0A9C7UPT9"/>
<sequence>MIQRDAVEYRLIFPSYQPFLFIYLENFHCKRPTRGSLHLFNSSPQSRYRYSCRNWKTRSLATCVSQSDSHFAVYMSDTVPKTYVDLASQLADVAGSILRRHFRKTNRFLVKSDQSPVTVADREVERTLRALLKQSCPQHDILGEEEGSEILTSLHLETCSEYTWVIDPIDGTKAFMTGKPTFGTLIALLERGIPVLGVIDQPIIGERWLGARGYGTFYNGTPISSTIQNEASTQDKLGHCVLYATSPDMFHNEMLDAFKRLSKRVQYTLYGCDCYAYALLANGFVDLVAEADLKPWDYLALVPVIENAGRFITDWNGNSLTLSSYSGCVLAARTKTLHQQALEVLNMQVSSDFSHREKTCVQSMTGFSRAQSFGKYSLVTVDLRSQNARFLDICGTLPPMLEILESKIHNLLKGFLSRGKIHYSVSISASEDSLPISLMENSVKDVKLILERIAQILKVETPIDLSHVLQFRDLLIRSKENLIQKNSEEELWPYIEEAFHKAIYALKEVQRQEGERLVADMETRIELLRGWLDEIDQYAPTRIVQQKRRMKQRIEDCLEGNHAIDESRLDQELALLADRIDITEETVRFRSHLNFFTESLKMSSQVGRRLNFICQEWLREANTITAKCADSYISMRAILIKEEVERIREQVQNIL</sequence>
<dbReference type="InterPro" id="IPR005229">
    <property type="entry name" value="YicC/YloC-like"/>
</dbReference>
<dbReference type="PROSITE" id="PS00629">
    <property type="entry name" value="IMP_1"/>
    <property type="match status" value="1"/>
</dbReference>
<feature type="binding site" evidence="9">
    <location>
        <position position="169"/>
    </location>
    <ligand>
        <name>Mg(2+)</name>
        <dbReference type="ChEBI" id="CHEBI:18420"/>
        <label>1</label>
        <note>catalytic</note>
    </ligand>
</feature>
<organism evidence="12 13">
    <name type="scientific">Galdieria partita</name>
    <dbReference type="NCBI Taxonomy" id="83374"/>
    <lineage>
        <taxon>Eukaryota</taxon>
        <taxon>Rhodophyta</taxon>
        <taxon>Bangiophyceae</taxon>
        <taxon>Galdieriales</taxon>
        <taxon>Galdieriaceae</taxon>
        <taxon>Galdieria</taxon>
    </lineage>
</organism>
<evidence type="ECO:0000256" key="2">
    <source>
        <dbReference type="ARBA" id="ARBA00009759"/>
    </source>
</evidence>
<dbReference type="EMBL" id="BQMJ01000019">
    <property type="protein sequence ID" value="GJQ10931.1"/>
    <property type="molecule type" value="Genomic_DNA"/>
</dbReference>
<feature type="domain" description="Endoribonuclease YicC-like C-terminal" evidence="11">
    <location>
        <begin position="536"/>
        <end position="654"/>
    </location>
</feature>
<evidence type="ECO:0000259" key="10">
    <source>
        <dbReference type="Pfam" id="PF03755"/>
    </source>
</evidence>
<evidence type="ECO:0000256" key="1">
    <source>
        <dbReference type="ARBA" id="ARBA00001968"/>
    </source>
</evidence>
<feature type="binding site" evidence="9">
    <location>
        <position position="297"/>
    </location>
    <ligand>
        <name>Mg(2+)</name>
        <dbReference type="ChEBI" id="CHEBI:18420"/>
        <label>1</label>
        <note>catalytic</note>
    </ligand>
</feature>
<evidence type="ECO:0000256" key="5">
    <source>
        <dbReference type="ARBA" id="ARBA00022759"/>
    </source>
</evidence>
<comment type="cofactor">
    <cofactor evidence="9">
        <name>Mg(2+)</name>
        <dbReference type="ChEBI" id="CHEBI:18420"/>
    </cofactor>
</comment>
<dbReference type="Pfam" id="PF00459">
    <property type="entry name" value="Inositol_P"/>
    <property type="match status" value="1"/>
</dbReference>
<comment type="similarity">
    <text evidence="2">Belongs to the inositol monophosphatase superfamily.</text>
</comment>
<evidence type="ECO:0000256" key="7">
    <source>
        <dbReference type="ARBA" id="ARBA00022842"/>
    </source>
</evidence>
<dbReference type="Gene3D" id="3.30.540.10">
    <property type="entry name" value="Fructose-1,6-Bisphosphatase, subunit A, domain 1"/>
    <property type="match status" value="1"/>
</dbReference>
<dbReference type="PRINTS" id="PR00377">
    <property type="entry name" value="IMPHPHTASES"/>
</dbReference>
<evidence type="ECO:0000313" key="12">
    <source>
        <dbReference type="EMBL" id="GJQ10931.1"/>
    </source>
</evidence>
<name>A0A9C7UPT9_9RHOD</name>
<reference evidence="12" key="1">
    <citation type="journal article" date="2022" name="Proc. Natl. Acad. Sci. U.S.A.">
        <title>Life cycle and functional genomics of the unicellular red alga Galdieria for elucidating algal and plant evolution and industrial use.</title>
        <authorList>
            <person name="Hirooka S."/>
            <person name="Itabashi T."/>
            <person name="Ichinose T.M."/>
            <person name="Onuma R."/>
            <person name="Fujiwara T."/>
            <person name="Yamashita S."/>
            <person name="Jong L.W."/>
            <person name="Tomita R."/>
            <person name="Iwane A.H."/>
            <person name="Miyagishima S.Y."/>
        </authorList>
    </citation>
    <scope>NUCLEOTIDE SEQUENCE</scope>
    <source>
        <strain evidence="12">NBRC 102759</strain>
    </source>
</reference>
<dbReference type="InterPro" id="IPR020583">
    <property type="entry name" value="Inositol_monoP_metal-BS"/>
</dbReference>
<evidence type="ECO:0000256" key="8">
    <source>
        <dbReference type="ARBA" id="ARBA00035648"/>
    </source>
</evidence>
<protein>
    <recommendedName>
        <fullName evidence="14">Histidinol-phosphatase</fullName>
    </recommendedName>
</protein>
<dbReference type="InterPro" id="IPR013527">
    <property type="entry name" value="YicC-like_N"/>
</dbReference>
<dbReference type="GO" id="GO:0016787">
    <property type="term" value="F:hydrolase activity"/>
    <property type="evidence" value="ECO:0007669"/>
    <property type="project" value="UniProtKB-KW"/>
</dbReference>
<evidence type="ECO:0008006" key="14">
    <source>
        <dbReference type="Google" id="ProtNLM"/>
    </source>
</evidence>
<proteinExistence type="inferred from homology"/>
<keyword evidence="7 9" id="KW-0460">Magnesium</keyword>
<dbReference type="OrthoDB" id="10254945at2759"/>
<comment type="similarity">
    <text evidence="8">Belongs to the YicC/YloC family.</text>
</comment>
<keyword evidence="4 9" id="KW-0479">Metal-binding</keyword>
<feature type="binding site" evidence="9">
    <location>
        <position position="170"/>
    </location>
    <ligand>
        <name>Mg(2+)</name>
        <dbReference type="ChEBI" id="CHEBI:18420"/>
        <label>1</label>
        <note>catalytic</note>
    </ligand>
</feature>
<dbReference type="InterPro" id="IPR013551">
    <property type="entry name" value="YicC-like_C"/>
</dbReference>
<evidence type="ECO:0000256" key="3">
    <source>
        <dbReference type="ARBA" id="ARBA00022722"/>
    </source>
</evidence>
<dbReference type="Gene3D" id="3.40.190.80">
    <property type="match status" value="1"/>
</dbReference>
<evidence type="ECO:0000259" key="11">
    <source>
        <dbReference type="Pfam" id="PF08340"/>
    </source>
</evidence>
<comment type="caution">
    <text evidence="12">The sequence shown here is derived from an EMBL/GenBank/DDBJ whole genome shotgun (WGS) entry which is preliminary data.</text>
</comment>